<organism evidence="3 4">
    <name type="scientific">Minwuia thermotolerans</name>
    <dbReference type="NCBI Taxonomy" id="2056226"/>
    <lineage>
        <taxon>Bacteria</taxon>
        <taxon>Pseudomonadati</taxon>
        <taxon>Pseudomonadota</taxon>
        <taxon>Alphaproteobacteria</taxon>
        <taxon>Minwuiales</taxon>
        <taxon>Minwuiaceae</taxon>
        <taxon>Minwuia</taxon>
    </lineage>
</organism>
<dbReference type="Pfam" id="PF04773">
    <property type="entry name" value="FecR"/>
    <property type="match status" value="1"/>
</dbReference>
<reference evidence="3 4" key="1">
    <citation type="submission" date="2017-11" db="EMBL/GenBank/DDBJ databases">
        <title>Draft genome sequence of Rhizobiales bacterium SY3-13.</title>
        <authorList>
            <person name="Sun C."/>
        </authorList>
    </citation>
    <scope>NUCLEOTIDE SEQUENCE [LARGE SCALE GENOMIC DNA]</scope>
    <source>
        <strain evidence="3 4">SY3-13</strain>
    </source>
</reference>
<accession>A0A2M9G1W3</accession>
<evidence type="ECO:0000256" key="1">
    <source>
        <dbReference type="SAM" id="SignalP"/>
    </source>
</evidence>
<dbReference type="Gene3D" id="2.60.120.1440">
    <property type="match status" value="1"/>
</dbReference>
<comment type="caution">
    <text evidence="3">The sequence shown here is derived from an EMBL/GenBank/DDBJ whole genome shotgun (WGS) entry which is preliminary data.</text>
</comment>
<protein>
    <recommendedName>
        <fullName evidence="2">FecR protein domain-containing protein</fullName>
    </recommendedName>
</protein>
<evidence type="ECO:0000259" key="2">
    <source>
        <dbReference type="Pfam" id="PF04773"/>
    </source>
</evidence>
<feature type="signal peptide" evidence="1">
    <location>
        <begin position="1"/>
        <end position="36"/>
    </location>
</feature>
<evidence type="ECO:0000313" key="4">
    <source>
        <dbReference type="Proteomes" id="UP000229498"/>
    </source>
</evidence>
<dbReference type="AlphaFoldDB" id="A0A2M9G1W3"/>
<proteinExistence type="predicted"/>
<feature type="domain" description="FecR protein" evidence="2">
    <location>
        <begin position="74"/>
        <end position="167"/>
    </location>
</feature>
<gene>
    <name evidence="3" type="ORF">CVT23_11725</name>
</gene>
<dbReference type="EMBL" id="PHIG01000032">
    <property type="protein sequence ID" value="PJK29703.1"/>
    <property type="molecule type" value="Genomic_DNA"/>
</dbReference>
<keyword evidence="4" id="KW-1185">Reference proteome</keyword>
<evidence type="ECO:0000313" key="3">
    <source>
        <dbReference type="EMBL" id="PJK29703.1"/>
    </source>
</evidence>
<dbReference type="Proteomes" id="UP000229498">
    <property type="component" value="Unassembled WGS sequence"/>
</dbReference>
<feature type="chain" id="PRO_5014598606" description="FecR protein domain-containing protein" evidence="1">
    <location>
        <begin position="37"/>
        <end position="215"/>
    </location>
</feature>
<dbReference type="OrthoDB" id="7994644at2"/>
<keyword evidence="1" id="KW-0732">Signal</keyword>
<dbReference type="PANTHER" id="PTHR38731">
    <property type="entry name" value="LIPL45-RELATED LIPOPROTEIN-RELATED"/>
    <property type="match status" value="1"/>
</dbReference>
<dbReference type="InterPro" id="IPR006860">
    <property type="entry name" value="FecR"/>
</dbReference>
<name>A0A2M9G1W3_9PROT</name>
<sequence length="215" mass="22650">MRCGLRARFPHDRVRPLLAAAAALLLAATLAGPGLAEPSPVGHVDAQVGEVLAQRPAEARELRHGMPVFRDDALITGIRAKVRIAFDDGSAMTVGPETRVEVERFAPGSAGLFDLIYGAVRVLLTDSDGGRDVSVRARTATASVRSTGLIVSTDPQTTGVFVLEGRVSVSAPGHDETVGLQAGQGSDIPLGEPPGRAKRWPPARVEALRARTRIE</sequence>